<keyword evidence="2" id="KW-1185">Reference proteome</keyword>
<evidence type="ECO:0000313" key="2">
    <source>
        <dbReference type="Proteomes" id="UP001257914"/>
    </source>
</evidence>
<accession>A0ABU3QZT0</accession>
<gene>
    <name evidence="1" type="ORF">RT723_08000</name>
</gene>
<sequence>MLNNYQGKLKANTQELRSRGLLIRDLASCSTQLEALSYIEKLNLNQYQPFNLVMLTNQTQLMWLYDGLISKLDARPAEHSIFSSGHKHAEDIIKQRHSYMQQFNDLSETELIAIHKSHEPMLGSTSNEKSEDKQEKDLSYAFCMHREDACSQSMTKVVLREKDVRLDYWQGQPCQSEEKPTVSVSLLLI</sequence>
<dbReference type="EMBL" id="JAWCUA010000007">
    <property type="protein sequence ID" value="MDU0112937.1"/>
    <property type="molecule type" value="Genomic_DNA"/>
</dbReference>
<name>A0ABU3QZT0_9GAMM</name>
<dbReference type="Proteomes" id="UP001257914">
    <property type="component" value="Unassembled WGS sequence"/>
</dbReference>
<protein>
    <submittedName>
        <fullName evidence="1">Uncharacterized protein</fullName>
    </submittedName>
</protein>
<dbReference type="RefSeq" id="WP_315946592.1">
    <property type="nucleotide sequence ID" value="NZ_JAWCUA010000007.1"/>
</dbReference>
<evidence type="ECO:0000313" key="1">
    <source>
        <dbReference type="EMBL" id="MDU0112937.1"/>
    </source>
</evidence>
<reference evidence="1 2" key="1">
    <citation type="submission" date="2023-10" db="EMBL/GenBank/DDBJ databases">
        <title>Psychrosphaera aquimaarina strain SW33 isolated from seawater.</title>
        <authorList>
            <person name="Bayburt H."/>
            <person name="Kim J.M."/>
            <person name="Choi B.J."/>
            <person name="Jeon C.O."/>
        </authorList>
    </citation>
    <scope>NUCLEOTIDE SEQUENCE [LARGE SCALE GENOMIC DNA]</scope>
    <source>
        <strain evidence="1 2">KCTC 52743</strain>
    </source>
</reference>
<proteinExistence type="predicted"/>
<organism evidence="1 2">
    <name type="scientific">Psychrosphaera aquimarina</name>
    <dbReference type="NCBI Taxonomy" id="2044854"/>
    <lineage>
        <taxon>Bacteria</taxon>
        <taxon>Pseudomonadati</taxon>
        <taxon>Pseudomonadota</taxon>
        <taxon>Gammaproteobacteria</taxon>
        <taxon>Alteromonadales</taxon>
        <taxon>Pseudoalteromonadaceae</taxon>
        <taxon>Psychrosphaera</taxon>
    </lineage>
</organism>
<comment type="caution">
    <text evidence="1">The sequence shown here is derived from an EMBL/GenBank/DDBJ whole genome shotgun (WGS) entry which is preliminary data.</text>
</comment>